<evidence type="ECO:0000256" key="10">
    <source>
        <dbReference type="SAM" id="Phobius"/>
    </source>
</evidence>
<keyword evidence="4" id="KW-0808">Transferase</keyword>
<keyword evidence="6" id="KW-0418">Kinase</keyword>
<dbReference type="InterPro" id="IPR004358">
    <property type="entry name" value="Sig_transdc_His_kin-like_C"/>
</dbReference>
<keyword evidence="10" id="KW-0472">Membrane</keyword>
<dbReference type="EMBL" id="JBHTBU010000001">
    <property type="protein sequence ID" value="MFC7286516.1"/>
    <property type="molecule type" value="Genomic_DNA"/>
</dbReference>
<feature type="transmembrane region" description="Helical" evidence="10">
    <location>
        <begin position="338"/>
        <end position="356"/>
    </location>
</feature>
<feature type="coiled-coil region" evidence="9">
    <location>
        <begin position="420"/>
        <end position="457"/>
    </location>
</feature>
<dbReference type="SUPFAM" id="SSF55874">
    <property type="entry name" value="ATPase domain of HSP90 chaperone/DNA topoisomerase II/histidine kinase"/>
    <property type="match status" value="1"/>
</dbReference>
<dbReference type="PANTHER" id="PTHR42878">
    <property type="entry name" value="TWO-COMPONENT HISTIDINE KINASE"/>
    <property type="match status" value="1"/>
</dbReference>
<evidence type="ECO:0000256" key="3">
    <source>
        <dbReference type="ARBA" id="ARBA00022553"/>
    </source>
</evidence>
<evidence type="ECO:0000256" key="8">
    <source>
        <dbReference type="ARBA" id="ARBA00023012"/>
    </source>
</evidence>
<dbReference type="PANTHER" id="PTHR42878:SF7">
    <property type="entry name" value="SENSOR HISTIDINE KINASE GLRK"/>
    <property type="match status" value="1"/>
</dbReference>
<keyword evidence="8" id="KW-0902">Two-component regulatory system</keyword>
<dbReference type="Pfam" id="PF07696">
    <property type="entry name" value="7TMR-DISMED2"/>
    <property type="match status" value="1"/>
</dbReference>
<gene>
    <name evidence="12" type="ORF">ACFQPC_00570</name>
</gene>
<evidence type="ECO:0000313" key="12">
    <source>
        <dbReference type="EMBL" id="MFC7286516.1"/>
    </source>
</evidence>
<sequence length="675" mass="75534">MLFSPPMKRIFSILFLFSILLPLSGLAQSALDLQAGTRKVSGSGHLSMLRDPGAQLTPDDALASDHWQAIPAALSAGYTKDAIWLRLVVERQADAPQEWFLRFTNALLDDVRLYRPNGAHAWSEQLAGEDVGRAAWPLDTRNVVLPIRMAAAGREIWLIRLQSKNAMSTNVEVWSRLAFGDSSRREYLFYGLYFGCFALLIVLHVFFWRMTREKQSGLYLLYVSMNILTELMTVAIPQQLFDIPVAFSDPLLGLSMCASLAVGVHFSLQQLELRPVWPRFSRFVLYGARTVALLSAVLILSGRFSMGVILMQQVAMALIAVFISIALWLVLHGHKPARFFLLVFGIFYAGAVISYLRNMAVVPTNFGTDHAIAIGALLHTVLMSLRLNFRYDGLRRDKEMAQAETVRVVRQLNESLEHQVAKRTEALQQEIAQRMQLEQELRQALDVERKIKEEQQDFVAMVSHEFRTPLAIINTTAQQIAKNLDAARERTLVRCQNLRDAARRMAALVDEYLTADRMEASATAYRPAVCDTQQVLQATLAEWPTERITLSAQSLPASFFCDRGLLQVALRNLLANADRHSITDRTIHVNATAAEGGDLHIAVSNHGEPIPEDEVPRLFQKYFRGHAAQHQPGAGLGLYLVKRIAEMHGGSVHLENNIAAKMVTFSLRLPNTGAV</sequence>
<dbReference type="Pfam" id="PF02518">
    <property type="entry name" value="HATPase_c"/>
    <property type="match status" value="1"/>
</dbReference>
<dbReference type="CDD" id="cd00075">
    <property type="entry name" value="HATPase"/>
    <property type="match status" value="1"/>
</dbReference>
<keyword evidence="7" id="KW-0067">ATP-binding</keyword>
<dbReference type="InterPro" id="IPR003661">
    <property type="entry name" value="HisK_dim/P_dom"/>
</dbReference>
<dbReference type="InterPro" id="IPR011622">
    <property type="entry name" value="7TMR_DISM_rcpt_extracell_dom2"/>
</dbReference>
<dbReference type="PRINTS" id="PR00344">
    <property type="entry name" value="BCTRLSENSOR"/>
</dbReference>
<dbReference type="Proteomes" id="UP001596542">
    <property type="component" value="Unassembled WGS sequence"/>
</dbReference>
<feature type="domain" description="Histidine kinase" evidence="11">
    <location>
        <begin position="461"/>
        <end position="673"/>
    </location>
</feature>
<feature type="transmembrane region" description="Helical" evidence="10">
    <location>
        <begin position="187"/>
        <end position="207"/>
    </location>
</feature>
<evidence type="ECO:0000259" key="11">
    <source>
        <dbReference type="PROSITE" id="PS50109"/>
    </source>
</evidence>
<keyword evidence="10" id="KW-0812">Transmembrane</keyword>
<dbReference type="CDD" id="cd00082">
    <property type="entry name" value="HisKA"/>
    <property type="match status" value="1"/>
</dbReference>
<comment type="catalytic activity">
    <reaction evidence="1">
        <text>ATP + protein L-histidine = ADP + protein N-phospho-L-histidine.</text>
        <dbReference type="EC" id="2.7.13.3"/>
    </reaction>
</comment>
<keyword evidence="9" id="KW-0175">Coiled coil</keyword>
<dbReference type="PROSITE" id="PS50109">
    <property type="entry name" value="HIS_KIN"/>
    <property type="match status" value="1"/>
</dbReference>
<feature type="transmembrane region" description="Helical" evidence="10">
    <location>
        <begin position="219"/>
        <end position="240"/>
    </location>
</feature>
<dbReference type="Gene3D" id="2.60.40.2380">
    <property type="match status" value="1"/>
</dbReference>
<evidence type="ECO:0000313" key="13">
    <source>
        <dbReference type="Proteomes" id="UP001596542"/>
    </source>
</evidence>
<feature type="transmembrane region" description="Helical" evidence="10">
    <location>
        <begin position="283"/>
        <end position="304"/>
    </location>
</feature>
<dbReference type="SMART" id="SM00387">
    <property type="entry name" value="HATPase_c"/>
    <property type="match status" value="1"/>
</dbReference>
<evidence type="ECO:0000256" key="6">
    <source>
        <dbReference type="ARBA" id="ARBA00022777"/>
    </source>
</evidence>
<evidence type="ECO:0000256" key="7">
    <source>
        <dbReference type="ARBA" id="ARBA00022840"/>
    </source>
</evidence>
<dbReference type="InterPro" id="IPR003594">
    <property type="entry name" value="HATPase_dom"/>
</dbReference>
<name>A0ABW2I6B1_9BURK</name>
<dbReference type="InterPro" id="IPR036097">
    <property type="entry name" value="HisK_dim/P_sf"/>
</dbReference>
<feature type="transmembrane region" description="Helical" evidence="10">
    <location>
        <begin position="310"/>
        <end position="331"/>
    </location>
</feature>
<dbReference type="Pfam" id="PF00512">
    <property type="entry name" value="HisKA"/>
    <property type="match status" value="1"/>
</dbReference>
<dbReference type="InterPro" id="IPR050351">
    <property type="entry name" value="BphY/WalK/GraS-like"/>
</dbReference>
<evidence type="ECO:0000256" key="9">
    <source>
        <dbReference type="SAM" id="Coils"/>
    </source>
</evidence>
<feature type="transmembrane region" description="Helical" evidence="10">
    <location>
        <begin position="252"/>
        <end position="271"/>
    </location>
</feature>
<dbReference type="Gene3D" id="1.10.287.130">
    <property type="match status" value="1"/>
</dbReference>
<evidence type="ECO:0000256" key="5">
    <source>
        <dbReference type="ARBA" id="ARBA00022741"/>
    </source>
</evidence>
<keyword evidence="5" id="KW-0547">Nucleotide-binding</keyword>
<evidence type="ECO:0000256" key="4">
    <source>
        <dbReference type="ARBA" id="ARBA00022679"/>
    </source>
</evidence>
<dbReference type="Gene3D" id="3.30.565.10">
    <property type="entry name" value="Histidine kinase-like ATPase, C-terminal domain"/>
    <property type="match status" value="1"/>
</dbReference>
<dbReference type="SMART" id="SM00388">
    <property type="entry name" value="HisKA"/>
    <property type="match status" value="1"/>
</dbReference>
<dbReference type="SUPFAM" id="SSF47384">
    <property type="entry name" value="Homodimeric domain of signal transducing histidine kinase"/>
    <property type="match status" value="1"/>
</dbReference>
<dbReference type="EC" id="2.7.13.3" evidence="2"/>
<reference evidence="13" key="1">
    <citation type="journal article" date="2019" name="Int. J. Syst. Evol. Microbiol.">
        <title>The Global Catalogue of Microorganisms (GCM) 10K type strain sequencing project: providing services to taxonomists for standard genome sequencing and annotation.</title>
        <authorList>
            <consortium name="The Broad Institute Genomics Platform"/>
            <consortium name="The Broad Institute Genome Sequencing Center for Infectious Disease"/>
            <person name="Wu L."/>
            <person name="Ma J."/>
        </authorList>
    </citation>
    <scope>NUCLEOTIDE SEQUENCE [LARGE SCALE GENOMIC DNA]</scope>
    <source>
        <strain evidence="13">KACC 12508</strain>
    </source>
</reference>
<accession>A0ABW2I6B1</accession>
<evidence type="ECO:0000256" key="2">
    <source>
        <dbReference type="ARBA" id="ARBA00012438"/>
    </source>
</evidence>
<keyword evidence="10" id="KW-1133">Transmembrane helix</keyword>
<dbReference type="Pfam" id="PF07695">
    <property type="entry name" value="7TMR-DISM_7TM"/>
    <property type="match status" value="1"/>
</dbReference>
<dbReference type="InterPro" id="IPR011623">
    <property type="entry name" value="7TMR_DISM_rcpt_extracell_dom1"/>
</dbReference>
<organism evidence="12 13">
    <name type="scientific">Herminiimonas glaciei</name>
    <dbReference type="NCBI Taxonomy" id="523788"/>
    <lineage>
        <taxon>Bacteria</taxon>
        <taxon>Pseudomonadati</taxon>
        <taxon>Pseudomonadota</taxon>
        <taxon>Betaproteobacteria</taxon>
        <taxon>Burkholderiales</taxon>
        <taxon>Oxalobacteraceae</taxon>
        <taxon>Herminiimonas</taxon>
    </lineage>
</organism>
<feature type="transmembrane region" description="Helical" evidence="10">
    <location>
        <begin position="371"/>
        <end position="389"/>
    </location>
</feature>
<comment type="caution">
    <text evidence="12">The sequence shown here is derived from an EMBL/GenBank/DDBJ whole genome shotgun (WGS) entry which is preliminary data.</text>
</comment>
<dbReference type="InterPro" id="IPR036890">
    <property type="entry name" value="HATPase_C_sf"/>
</dbReference>
<proteinExistence type="predicted"/>
<keyword evidence="13" id="KW-1185">Reference proteome</keyword>
<evidence type="ECO:0000256" key="1">
    <source>
        <dbReference type="ARBA" id="ARBA00000085"/>
    </source>
</evidence>
<dbReference type="InterPro" id="IPR005467">
    <property type="entry name" value="His_kinase_dom"/>
</dbReference>
<keyword evidence="3" id="KW-0597">Phosphoprotein</keyword>
<dbReference type="RefSeq" id="WP_382269724.1">
    <property type="nucleotide sequence ID" value="NZ_JBHTBU010000001.1"/>
</dbReference>
<protein>
    <recommendedName>
        <fullName evidence="2">histidine kinase</fullName>
        <ecNumber evidence="2">2.7.13.3</ecNumber>
    </recommendedName>
</protein>